<dbReference type="RefSeq" id="WP_095550094.1">
    <property type="nucleotide sequence ID" value="NZ_NSJF01000004.1"/>
</dbReference>
<dbReference type="PANTHER" id="PTHR33376:SF15">
    <property type="entry name" value="BLL6794 PROTEIN"/>
    <property type="match status" value="1"/>
</dbReference>
<dbReference type="AlphaFoldDB" id="A0A2A2A9L0"/>
<feature type="signal peptide" evidence="2">
    <location>
        <begin position="1"/>
        <end position="26"/>
    </location>
</feature>
<proteinExistence type="predicted"/>
<organism evidence="3 4">
    <name type="scientific">Vandammella animalimorsus</name>
    <dbReference type="NCBI Taxonomy" id="2029117"/>
    <lineage>
        <taxon>Bacteria</taxon>
        <taxon>Pseudomonadati</taxon>
        <taxon>Pseudomonadota</taxon>
        <taxon>Betaproteobacteria</taxon>
        <taxon>Burkholderiales</taxon>
        <taxon>Comamonadaceae</taxon>
        <taxon>Vandammella</taxon>
    </lineage>
</organism>
<dbReference type="InterPro" id="IPR038404">
    <property type="entry name" value="TRAP_DctP_sf"/>
</dbReference>
<evidence type="ECO:0000256" key="2">
    <source>
        <dbReference type="SAM" id="SignalP"/>
    </source>
</evidence>
<accession>A0A2A2A9L0</accession>
<reference evidence="3 4" key="1">
    <citation type="submission" date="2017-08" db="EMBL/GenBank/DDBJ databases">
        <title>WGS of Clinical strains of the CDC Group NO-1 linked to zoonotic infections in humans.</title>
        <authorList>
            <person name="Bernier A.-M."/>
            <person name="Bernard K."/>
        </authorList>
    </citation>
    <scope>NUCLEOTIDE SEQUENCE [LARGE SCALE GENOMIC DNA]</scope>
    <source>
        <strain evidence="3 4">NML03-0146</strain>
    </source>
</reference>
<name>A0A2A2A9L0_9BURK</name>
<comment type="caution">
    <text evidence="3">The sequence shown here is derived from an EMBL/GenBank/DDBJ whole genome shotgun (WGS) entry which is preliminary data.</text>
</comment>
<dbReference type="EMBL" id="NSJF01000004">
    <property type="protein sequence ID" value="PAT34441.1"/>
    <property type="molecule type" value="Genomic_DNA"/>
</dbReference>
<dbReference type="NCBIfam" id="NF037995">
    <property type="entry name" value="TRAP_S1"/>
    <property type="match status" value="1"/>
</dbReference>
<keyword evidence="1 2" id="KW-0732">Signal</keyword>
<dbReference type="PANTHER" id="PTHR33376">
    <property type="match status" value="1"/>
</dbReference>
<evidence type="ECO:0000256" key="1">
    <source>
        <dbReference type="ARBA" id="ARBA00022729"/>
    </source>
</evidence>
<protein>
    <submittedName>
        <fullName evidence="3">C4-dicarboxylate ABC transporter substrate-binding protein</fullName>
    </submittedName>
</protein>
<evidence type="ECO:0000313" key="4">
    <source>
        <dbReference type="Proteomes" id="UP000217999"/>
    </source>
</evidence>
<dbReference type="GO" id="GO:0055085">
    <property type="term" value="P:transmembrane transport"/>
    <property type="evidence" value="ECO:0007669"/>
    <property type="project" value="InterPro"/>
</dbReference>
<feature type="chain" id="PRO_5013308062" evidence="2">
    <location>
        <begin position="27"/>
        <end position="358"/>
    </location>
</feature>
<dbReference type="Proteomes" id="UP000217999">
    <property type="component" value="Unassembled WGS sequence"/>
</dbReference>
<dbReference type="Pfam" id="PF03480">
    <property type="entry name" value="DctP"/>
    <property type="match status" value="1"/>
</dbReference>
<dbReference type="CDD" id="cd13666">
    <property type="entry name" value="PBP2_TRAP_DctP_like_1"/>
    <property type="match status" value="1"/>
</dbReference>
<evidence type="ECO:0000313" key="3">
    <source>
        <dbReference type="EMBL" id="PAT34441.1"/>
    </source>
</evidence>
<sequence length="358" mass="38801">MKRRTTLLLWAALLAWLGLTGHAAHAQQTIRLTAAGGHPPVFLWVKLIDEFFIPEVDRRLADAGNQHRIEWTRAWGGTLIKIGAESKGIADGVADLGFVGTLFEASRFPLQNVSYYAPFGTENIATVTQVVDDMQDSIAAMGQAWTKNGLVYLGGAALDTYHIWTNFPIRSVDDLKGKKITAPGSSANWIAGTGAIAVAGNLNTYYEDIKSGVSSGVITFATGAWGAKVHEVAPYITQVNFGSQYAGGVVMNKRRFERLPPEVQQILREVGAEYQQRFAAAQTQAAASVLQKMEAAGAKMSVLPAEERKRWADTLAPVAQTWATELQAKGLPGSQVLQSFMEGLKKAGVQPARDWSQQ</sequence>
<dbReference type="Gene3D" id="3.40.190.170">
    <property type="entry name" value="Bacterial extracellular solute-binding protein, family 7"/>
    <property type="match status" value="1"/>
</dbReference>
<dbReference type="InterPro" id="IPR018389">
    <property type="entry name" value="DctP_fam"/>
</dbReference>
<gene>
    <name evidence="3" type="ORF">CK620_09575</name>
</gene>